<accession>A0A6P9DEP4</accession>
<evidence type="ECO:0000313" key="4">
    <source>
        <dbReference type="RefSeq" id="XP_034290771.1"/>
    </source>
</evidence>
<name>A0A6P9DEP4_PANGU</name>
<evidence type="ECO:0000256" key="2">
    <source>
        <dbReference type="SAM" id="MobiDB-lite"/>
    </source>
</evidence>
<sequence length="442" mass="50168">MAAEPALRVRGRGTSLREASKELLGNSQKPNTTHNIDFVNLGRRPALHWDEQQRKSLLLEEENEISTIEDLEESLRKLKVQVDSLASGLTVHPDQDYSSALEPSPLSSEWYPSGSRTETEWLLKAKHLARSLDDNLNLMGLAIPTLNSSPPNETSGFFGTVSRNSPALGDLSVPLKLGAPHVIGVKSLLPPKFPVRACLPERSSFTFRRGRSLSHSEVTRSCSFSPDAKRPRWFQARSQSPRPIWRPTSAKANACAQPPPQLGKPRGVRKKSVSSRPSRLRFFRPGTLASKSWTSTKADGQRTPRESWSPYSLASSDISSPTAEEINKRFLQTLSESTMGRDLIEMSPYQKELARLRLERLRVEEGWLLELKRQQELERTRGPRPKWYEMRDSQFHYEAHKNNKLLRSSPEIQSVFDYRGALSRASKEFQQEQKPTSLKVYW</sequence>
<feature type="region of interest" description="Disordered" evidence="2">
    <location>
        <begin position="291"/>
        <end position="316"/>
    </location>
</feature>
<dbReference type="RefSeq" id="XP_034290774.1">
    <property type="nucleotide sequence ID" value="XM_034434883.1"/>
</dbReference>
<organism evidence="3 4">
    <name type="scientific">Pantherophis guttatus</name>
    <name type="common">Corn snake</name>
    <name type="synonym">Elaphe guttata</name>
    <dbReference type="NCBI Taxonomy" id="94885"/>
    <lineage>
        <taxon>Eukaryota</taxon>
        <taxon>Metazoa</taxon>
        <taxon>Chordata</taxon>
        <taxon>Craniata</taxon>
        <taxon>Vertebrata</taxon>
        <taxon>Euteleostomi</taxon>
        <taxon>Lepidosauria</taxon>
        <taxon>Squamata</taxon>
        <taxon>Bifurcata</taxon>
        <taxon>Unidentata</taxon>
        <taxon>Episquamata</taxon>
        <taxon>Toxicofera</taxon>
        <taxon>Serpentes</taxon>
        <taxon>Colubroidea</taxon>
        <taxon>Colubridae</taxon>
        <taxon>Colubrinae</taxon>
        <taxon>Pantherophis</taxon>
    </lineage>
</organism>
<feature type="region of interest" description="Disordered" evidence="2">
    <location>
        <begin position="232"/>
        <end position="277"/>
    </location>
</feature>
<keyword evidence="3" id="KW-1185">Reference proteome</keyword>
<dbReference type="Proteomes" id="UP001652622">
    <property type="component" value="Unplaced"/>
</dbReference>
<protein>
    <submittedName>
        <fullName evidence="4 5">Uncharacterized protein LOC117675850</fullName>
    </submittedName>
</protein>
<dbReference type="AlphaFoldDB" id="A0A6P9DEP4"/>
<evidence type="ECO:0000313" key="5">
    <source>
        <dbReference type="RefSeq" id="XP_034290772.1"/>
    </source>
</evidence>
<dbReference type="OMA" id="MKSSQFH"/>
<feature type="compositionally biased region" description="Basic residues" evidence="2">
    <location>
        <begin position="266"/>
        <end position="277"/>
    </location>
</feature>
<evidence type="ECO:0000313" key="6">
    <source>
        <dbReference type="RefSeq" id="XP_034290773.1"/>
    </source>
</evidence>
<feature type="coiled-coil region" evidence="1">
    <location>
        <begin position="61"/>
        <end position="88"/>
    </location>
</feature>
<dbReference type="KEGG" id="pgut:117675850"/>
<feature type="region of interest" description="Disordered" evidence="2">
    <location>
        <begin position="92"/>
        <end position="112"/>
    </location>
</feature>
<keyword evidence="1" id="KW-0175">Coiled coil</keyword>
<dbReference type="RefSeq" id="XP_034290773.1">
    <property type="nucleotide sequence ID" value="XM_034434882.1"/>
</dbReference>
<feature type="compositionally biased region" description="Polar residues" evidence="2">
    <location>
        <begin position="25"/>
        <end position="35"/>
    </location>
</feature>
<dbReference type="RefSeq" id="XP_034290772.1">
    <property type="nucleotide sequence ID" value="XM_034434881.1"/>
</dbReference>
<reference evidence="4 5" key="1">
    <citation type="submission" date="2025-04" db="UniProtKB">
        <authorList>
            <consortium name="RefSeq"/>
        </authorList>
    </citation>
    <scope>IDENTIFICATION</scope>
    <source>
        <tissue evidence="4 5">Blood</tissue>
    </source>
</reference>
<evidence type="ECO:0000256" key="1">
    <source>
        <dbReference type="SAM" id="Coils"/>
    </source>
</evidence>
<feature type="region of interest" description="Disordered" evidence="2">
    <location>
        <begin position="1"/>
        <end position="36"/>
    </location>
</feature>
<evidence type="ECO:0000313" key="3">
    <source>
        <dbReference type="Proteomes" id="UP001652622"/>
    </source>
</evidence>
<gene>
    <name evidence="4 5 6 7" type="primary">LOC117675850</name>
</gene>
<dbReference type="GeneID" id="117675850"/>
<proteinExistence type="predicted"/>
<feature type="compositionally biased region" description="Low complexity" evidence="2">
    <location>
        <begin position="98"/>
        <end position="109"/>
    </location>
</feature>
<evidence type="ECO:0000313" key="7">
    <source>
        <dbReference type="RefSeq" id="XP_034290774.1"/>
    </source>
</evidence>
<dbReference type="RefSeq" id="XP_034290771.1">
    <property type="nucleotide sequence ID" value="XM_034434880.1"/>
</dbReference>